<name>A0AAP0DZU2_9MAGN</name>
<feature type="region of interest" description="Disordered" evidence="1">
    <location>
        <begin position="1"/>
        <end position="22"/>
    </location>
</feature>
<organism evidence="3 4">
    <name type="scientific">Stephania cephalantha</name>
    <dbReference type="NCBI Taxonomy" id="152367"/>
    <lineage>
        <taxon>Eukaryota</taxon>
        <taxon>Viridiplantae</taxon>
        <taxon>Streptophyta</taxon>
        <taxon>Embryophyta</taxon>
        <taxon>Tracheophyta</taxon>
        <taxon>Spermatophyta</taxon>
        <taxon>Magnoliopsida</taxon>
        <taxon>Ranunculales</taxon>
        <taxon>Menispermaceae</taxon>
        <taxon>Menispermoideae</taxon>
        <taxon>Cissampelideae</taxon>
        <taxon>Stephania</taxon>
    </lineage>
</organism>
<accession>A0AAP0DZU2</accession>
<comment type="caution">
    <text evidence="3">The sequence shown here is derived from an EMBL/GenBank/DDBJ whole genome shotgun (WGS) entry which is preliminary data.</text>
</comment>
<protein>
    <recommendedName>
        <fullName evidence="2">Reverse transcriptase zinc-binding domain-containing protein</fullName>
    </recommendedName>
</protein>
<evidence type="ECO:0000313" key="4">
    <source>
        <dbReference type="Proteomes" id="UP001419268"/>
    </source>
</evidence>
<evidence type="ECO:0000256" key="1">
    <source>
        <dbReference type="SAM" id="MobiDB-lite"/>
    </source>
</evidence>
<evidence type="ECO:0000259" key="2">
    <source>
        <dbReference type="Pfam" id="PF13966"/>
    </source>
</evidence>
<keyword evidence="4" id="KW-1185">Reference proteome</keyword>
<reference evidence="3 4" key="1">
    <citation type="submission" date="2024-01" db="EMBL/GenBank/DDBJ databases">
        <title>Genome assemblies of Stephania.</title>
        <authorList>
            <person name="Yang L."/>
        </authorList>
    </citation>
    <scope>NUCLEOTIDE SEQUENCE [LARGE SCALE GENOMIC DNA]</scope>
    <source>
        <strain evidence="3">JXDWG</strain>
        <tissue evidence="3">Leaf</tissue>
    </source>
</reference>
<gene>
    <name evidence="3" type="ORF">Scep_030556</name>
</gene>
<dbReference type="Proteomes" id="UP001419268">
    <property type="component" value="Unassembled WGS sequence"/>
</dbReference>
<dbReference type="EMBL" id="JBBNAG010000013">
    <property type="protein sequence ID" value="KAK9084085.1"/>
    <property type="molecule type" value="Genomic_DNA"/>
</dbReference>
<proteinExistence type="predicted"/>
<sequence>MVTNWPWLEDRKKPGSSNPTKIMLMDKDQKGWEKIWKKLPCPPKIQFFGWKCLHELIPTNVFRVKRRVATISLCPMCNAEDESLIHLLFSCLPLLVGEPIWQESFENPRRQHL</sequence>
<feature type="domain" description="Reverse transcriptase zinc-binding" evidence="2">
    <location>
        <begin position="28"/>
        <end position="91"/>
    </location>
</feature>
<dbReference type="Pfam" id="PF13966">
    <property type="entry name" value="zf-RVT"/>
    <property type="match status" value="1"/>
</dbReference>
<dbReference type="InterPro" id="IPR026960">
    <property type="entry name" value="RVT-Znf"/>
</dbReference>
<dbReference type="AlphaFoldDB" id="A0AAP0DZU2"/>
<evidence type="ECO:0000313" key="3">
    <source>
        <dbReference type="EMBL" id="KAK9084085.1"/>
    </source>
</evidence>